<dbReference type="Proteomes" id="UP001627154">
    <property type="component" value="Unassembled WGS sequence"/>
</dbReference>
<sequence length="83" mass="9066">MEELKGAQSRIRELLAPGPDGVPNVALKLAIAARPDVFVRVYTTCLETGVFPSGWKRQRLVLLPKPGKPPDELEEDAISTKPS</sequence>
<comment type="caution">
    <text evidence="2">The sequence shown here is derived from an EMBL/GenBank/DDBJ whole genome shotgun (WGS) entry which is preliminary data.</text>
</comment>
<accession>A0ABD2X6H3</accession>
<evidence type="ECO:0000256" key="1">
    <source>
        <dbReference type="SAM" id="MobiDB-lite"/>
    </source>
</evidence>
<protein>
    <recommendedName>
        <fullName evidence="4">Reverse transcriptase domain-containing protein</fullName>
    </recommendedName>
</protein>
<evidence type="ECO:0000313" key="2">
    <source>
        <dbReference type="EMBL" id="KAL3400906.1"/>
    </source>
</evidence>
<dbReference type="AlphaFoldDB" id="A0ABD2X6H3"/>
<evidence type="ECO:0000313" key="3">
    <source>
        <dbReference type="Proteomes" id="UP001627154"/>
    </source>
</evidence>
<evidence type="ECO:0008006" key="4">
    <source>
        <dbReference type="Google" id="ProtNLM"/>
    </source>
</evidence>
<keyword evidence="3" id="KW-1185">Reference proteome</keyword>
<name>A0ABD2X6H3_9HYME</name>
<reference evidence="2 3" key="1">
    <citation type="journal article" date="2024" name="bioRxiv">
        <title>A reference genome for Trichogramma kaykai: A tiny desert-dwelling parasitoid wasp with competing sex-ratio distorters.</title>
        <authorList>
            <person name="Culotta J."/>
            <person name="Lindsey A.R."/>
        </authorList>
    </citation>
    <scope>NUCLEOTIDE SEQUENCE [LARGE SCALE GENOMIC DNA]</scope>
    <source>
        <strain evidence="2 3">KSX58</strain>
    </source>
</reference>
<organism evidence="2 3">
    <name type="scientific">Trichogramma kaykai</name>
    <dbReference type="NCBI Taxonomy" id="54128"/>
    <lineage>
        <taxon>Eukaryota</taxon>
        <taxon>Metazoa</taxon>
        <taxon>Ecdysozoa</taxon>
        <taxon>Arthropoda</taxon>
        <taxon>Hexapoda</taxon>
        <taxon>Insecta</taxon>
        <taxon>Pterygota</taxon>
        <taxon>Neoptera</taxon>
        <taxon>Endopterygota</taxon>
        <taxon>Hymenoptera</taxon>
        <taxon>Apocrita</taxon>
        <taxon>Proctotrupomorpha</taxon>
        <taxon>Chalcidoidea</taxon>
        <taxon>Trichogrammatidae</taxon>
        <taxon>Trichogramma</taxon>
    </lineage>
</organism>
<gene>
    <name evidence="2" type="ORF">TKK_006035</name>
</gene>
<dbReference type="EMBL" id="JBJJXI010000050">
    <property type="protein sequence ID" value="KAL3400906.1"/>
    <property type="molecule type" value="Genomic_DNA"/>
</dbReference>
<proteinExistence type="predicted"/>
<feature type="region of interest" description="Disordered" evidence="1">
    <location>
        <begin position="62"/>
        <end position="83"/>
    </location>
</feature>